<feature type="compositionally biased region" description="Polar residues" evidence="1">
    <location>
        <begin position="174"/>
        <end position="184"/>
    </location>
</feature>
<keyword evidence="3" id="KW-1185">Reference proteome</keyword>
<feature type="compositionally biased region" description="Low complexity" evidence="1">
    <location>
        <begin position="372"/>
        <end position="384"/>
    </location>
</feature>
<feature type="region of interest" description="Disordered" evidence="1">
    <location>
        <begin position="130"/>
        <end position="161"/>
    </location>
</feature>
<accession>A0A1Y2BQM0</accession>
<dbReference type="AlphaFoldDB" id="A0A1Y2BQM0"/>
<gene>
    <name evidence="2" type="ORF">BCR33DRAFT_721676</name>
</gene>
<reference evidence="2 3" key="1">
    <citation type="submission" date="2016-07" db="EMBL/GenBank/DDBJ databases">
        <title>Pervasive Adenine N6-methylation of Active Genes in Fungi.</title>
        <authorList>
            <consortium name="DOE Joint Genome Institute"/>
            <person name="Mondo S.J."/>
            <person name="Dannebaum R.O."/>
            <person name="Kuo R.C."/>
            <person name="Labutti K."/>
            <person name="Haridas S."/>
            <person name="Kuo A."/>
            <person name="Salamov A."/>
            <person name="Ahrendt S.R."/>
            <person name="Lipzen A."/>
            <person name="Sullivan W."/>
            <person name="Andreopoulos W.B."/>
            <person name="Clum A."/>
            <person name="Lindquist E."/>
            <person name="Daum C."/>
            <person name="Ramamoorthy G.K."/>
            <person name="Gryganskyi A."/>
            <person name="Culley D."/>
            <person name="Magnuson J.K."/>
            <person name="James T.Y."/>
            <person name="O'Malley M.A."/>
            <person name="Stajich J.E."/>
            <person name="Spatafora J.W."/>
            <person name="Visel A."/>
            <person name="Grigoriev I.V."/>
        </authorList>
    </citation>
    <scope>NUCLEOTIDE SEQUENCE [LARGE SCALE GENOMIC DNA]</scope>
    <source>
        <strain evidence="2 3">JEL800</strain>
    </source>
</reference>
<proteinExistence type="predicted"/>
<organism evidence="2 3">
    <name type="scientific">Rhizoclosmatium globosum</name>
    <dbReference type="NCBI Taxonomy" id="329046"/>
    <lineage>
        <taxon>Eukaryota</taxon>
        <taxon>Fungi</taxon>
        <taxon>Fungi incertae sedis</taxon>
        <taxon>Chytridiomycota</taxon>
        <taxon>Chytridiomycota incertae sedis</taxon>
        <taxon>Chytridiomycetes</taxon>
        <taxon>Chytridiales</taxon>
        <taxon>Chytriomycetaceae</taxon>
        <taxon>Rhizoclosmatium</taxon>
    </lineage>
</organism>
<feature type="region of interest" description="Disordered" evidence="1">
    <location>
        <begin position="174"/>
        <end position="230"/>
    </location>
</feature>
<evidence type="ECO:0000313" key="3">
    <source>
        <dbReference type="Proteomes" id="UP000193642"/>
    </source>
</evidence>
<dbReference type="EMBL" id="MCGO01000052">
    <property type="protein sequence ID" value="ORY37033.1"/>
    <property type="molecule type" value="Genomic_DNA"/>
</dbReference>
<dbReference type="Proteomes" id="UP000193642">
    <property type="component" value="Unassembled WGS sequence"/>
</dbReference>
<comment type="caution">
    <text evidence="2">The sequence shown here is derived from an EMBL/GenBank/DDBJ whole genome shotgun (WGS) entry which is preliminary data.</text>
</comment>
<evidence type="ECO:0000313" key="2">
    <source>
        <dbReference type="EMBL" id="ORY37033.1"/>
    </source>
</evidence>
<protein>
    <submittedName>
        <fullName evidence="2">Uncharacterized protein</fullName>
    </submittedName>
</protein>
<feature type="region of interest" description="Disordered" evidence="1">
    <location>
        <begin position="1"/>
        <end position="36"/>
    </location>
</feature>
<feature type="compositionally biased region" description="Low complexity" evidence="1">
    <location>
        <begin position="139"/>
        <end position="161"/>
    </location>
</feature>
<sequence length="441" mass="46158">MESNNAPTPPTTTTSSPGNKRKKGNEDVEEMEESASLLLALNAHGRVRSPPAKRAAMAASHQPLQQVQPQIILQHHPIQQQWPHMFHYPPTHHAANPSAQPFFVATTGPNGQPMMVPMGMQMMPMQYVMSGNATKPSDSSQQAQSTPQHPQPHPQQQQFWSPFPYHPAHILQQPATANPSQSPHPQMIYYMPQPHQTPPNNNHNTPTHPSTTTTAQQRGKPHTKSHKPSLEAHYSGATTMSPLSTQDSILGLGVIQNGVSCVVRAAPPVVVSAMQSGGTVMGVVHQRQPKMNPGLVAAAAAGGSGAGGSGVLSGGGSGVGSVGADESVLGVGVVKEGGASVVLRVGGMVGGVLGRKWKVEDSDGGGGGGDGNVSVNGAVSGENSETSGGRNGRRQVFEPKRVAGEQTVEINGAVQNPEPVAMGGVDGEEIVIKRRRRPRGK</sequence>
<feature type="compositionally biased region" description="Low complexity" evidence="1">
    <location>
        <begin position="192"/>
        <end position="217"/>
    </location>
</feature>
<feature type="region of interest" description="Disordered" evidence="1">
    <location>
        <begin position="359"/>
        <end position="441"/>
    </location>
</feature>
<name>A0A1Y2BQM0_9FUNG</name>
<evidence type="ECO:0000256" key="1">
    <source>
        <dbReference type="SAM" id="MobiDB-lite"/>
    </source>
</evidence>